<dbReference type="SUPFAM" id="SSF53474">
    <property type="entry name" value="alpha/beta-Hydrolases"/>
    <property type="match status" value="1"/>
</dbReference>
<dbReference type="AlphaFoldDB" id="A0A9P4ISG5"/>
<protein>
    <submittedName>
        <fullName evidence="2">Non-heme chloroperoxidase</fullName>
    </submittedName>
</protein>
<comment type="caution">
    <text evidence="2">The sequence shown here is derived from an EMBL/GenBank/DDBJ whole genome shotgun (WGS) entry which is preliminary data.</text>
</comment>
<feature type="domain" description="AB hydrolase-1" evidence="1">
    <location>
        <begin position="23"/>
        <end position="256"/>
    </location>
</feature>
<gene>
    <name evidence="2" type="ORF">NA57DRAFT_63231</name>
</gene>
<dbReference type="InterPro" id="IPR050471">
    <property type="entry name" value="AB_hydrolase"/>
</dbReference>
<evidence type="ECO:0000313" key="3">
    <source>
        <dbReference type="Proteomes" id="UP000799772"/>
    </source>
</evidence>
<dbReference type="InterPro" id="IPR000073">
    <property type="entry name" value="AB_hydrolase_1"/>
</dbReference>
<dbReference type="PANTHER" id="PTHR43433:SF3">
    <property type="entry name" value="NON-HEME CHLOROPEROXIDASE"/>
    <property type="match status" value="1"/>
</dbReference>
<evidence type="ECO:0000259" key="1">
    <source>
        <dbReference type="Pfam" id="PF00561"/>
    </source>
</evidence>
<dbReference type="OrthoDB" id="408373at2759"/>
<name>A0A9P4ISG5_9PEZI</name>
<reference evidence="2" key="1">
    <citation type="journal article" date="2020" name="Stud. Mycol.">
        <title>101 Dothideomycetes genomes: a test case for predicting lifestyles and emergence of pathogens.</title>
        <authorList>
            <person name="Haridas S."/>
            <person name="Albert R."/>
            <person name="Binder M."/>
            <person name="Bloem J."/>
            <person name="Labutti K."/>
            <person name="Salamov A."/>
            <person name="Andreopoulos B."/>
            <person name="Baker S."/>
            <person name="Barry K."/>
            <person name="Bills G."/>
            <person name="Bluhm B."/>
            <person name="Cannon C."/>
            <person name="Castanera R."/>
            <person name="Culley D."/>
            <person name="Daum C."/>
            <person name="Ezra D."/>
            <person name="Gonzalez J."/>
            <person name="Henrissat B."/>
            <person name="Kuo A."/>
            <person name="Liang C."/>
            <person name="Lipzen A."/>
            <person name="Lutzoni F."/>
            <person name="Magnuson J."/>
            <person name="Mondo S."/>
            <person name="Nolan M."/>
            <person name="Ohm R."/>
            <person name="Pangilinan J."/>
            <person name="Park H.-J."/>
            <person name="Ramirez L."/>
            <person name="Alfaro M."/>
            <person name="Sun H."/>
            <person name="Tritt A."/>
            <person name="Yoshinaga Y."/>
            <person name="Zwiers L.-H."/>
            <person name="Turgeon B."/>
            <person name="Goodwin S."/>
            <person name="Spatafora J."/>
            <person name="Crous P."/>
            <person name="Grigoriev I."/>
        </authorList>
    </citation>
    <scope>NUCLEOTIDE SEQUENCE</scope>
    <source>
        <strain evidence="2">CBS 133067</strain>
    </source>
</reference>
<sequence length="276" mass="31160">MPFITVKDGAEIFYKDWGNPEGPVVFFSHGWPLSSDNFEAQMFFMANQGCRVVAHDRRGHGRSSQVWEGNNIDQWADDLAELFEKLDVKEMMMVGHSTGGGEIVRYCARHGTSRVSKLVLIDSTPPFMLKSETNTAGVPIEVFDGFRAAMEKDRSQFFFDVASGPFYGFNREGAKKSDGIIYSWWQQGMISGFKATYDCISFWHTVDQTEEMKKIDVPTLIIHGDDDQIVPIDCSARLGIKLLPKGKLIEFPGGPHGLPNIEPVWVNERLLEWLKS</sequence>
<dbReference type="EMBL" id="ML978121">
    <property type="protein sequence ID" value="KAF2105019.1"/>
    <property type="molecule type" value="Genomic_DNA"/>
</dbReference>
<dbReference type="Gene3D" id="3.40.50.1820">
    <property type="entry name" value="alpha/beta hydrolase"/>
    <property type="match status" value="1"/>
</dbReference>
<proteinExistence type="predicted"/>
<evidence type="ECO:0000313" key="2">
    <source>
        <dbReference type="EMBL" id="KAF2105019.1"/>
    </source>
</evidence>
<dbReference type="Proteomes" id="UP000799772">
    <property type="component" value="Unassembled WGS sequence"/>
</dbReference>
<dbReference type="PRINTS" id="PR00111">
    <property type="entry name" value="ABHYDROLASE"/>
</dbReference>
<dbReference type="PANTHER" id="PTHR43433">
    <property type="entry name" value="HYDROLASE, ALPHA/BETA FOLD FAMILY PROTEIN"/>
    <property type="match status" value="1"/>
</dbReference>
<accession>A0A9P4ISG5</accession>
<dbReference type="Pfam" id="PF00561">
    <property type="entry name" value="Abhydrolase_1"/>
    <property type="match status" value="1"/>
</dbReference>
<dbReference type="InterPro" id="IPR029058">
    <property type="entry name" value="AB_hydrolase_fold"/>
</dbReference>
<organism evidence="2 3">
    <name type="scientific">Rhizodiscina lignyota</name>
    <dbReference type="NCBI Taxonomy" id="1504668"/>
    <lineage>
        <taxon>Eukaryota</taxon>
        <taxon>Fungi</taxon>
        <taxon>Dikarya</taxon>
        <taxon>Ascomycota</taxon>
        <taxon>Pezizomycotina</taxon>
        <taxon>Dothideomycetes</taxon>
        <taxon>Pleosporomycetidae</taxon>
        <taxon>Aulographales</taxon>
        <taxon>Rhizodiscinaceae</taxon>
        <taxon>Rhizodiscina</taxon>
    </lineage>
</organism>
<keyword evidence="3" id="KW-1185">Reference proteome</keyword>